<sequence length="164" mass="17987">MKTKFIIRFVFLALSAAVFTFSCNQENTVAPDGDAFLQTSAEKYNKLMTARETFKGTPFEIDGVEREANILKINVSGAGGIENYKIVWDGILMESYPMMTRLVVSYDLPDGVQTTVINHYTLTVDLQKLFGGSVDAADVNVQVSNGSKEDDKVIDPDGNVSSSK</sequence>
<evidence type="ECO:0000256" key="1">
    <source>
        <dbReference type="SAM" id="SignalP"/>
    </source>
</evidence>
<protein>
    <recommendedName>
        <fullName evidence="4">DUF4906 domain-containing protein</fullName>
    </recommendedName>
</protein>
<proteinExistence type="predicted"/>
<dbReference type="EMBL" id="CAJRAF010000004">
    <property type="protein sequence ID" value="CAG5018412.1"/>
    <property type="molecule type" value="Genomic_DNA"/>
</dbReference>
<keyword evidence="3" id="KW-1185">Reference proteome</keyword>
<comment type="caution">
    <text evidence="2">The sequence shown here is derived from an EMBL/GenBank/DDBJ whole genome shotgun (WGS) entry which is preliminary data.</text>
</comment>
<evidence type="ECO:0008006" key="4">
    <source>
        <dbReference type="Google" id="ProtNLM"/>
    </source>
</evidence>
<dbReference type="AlphaFoldDB" id="A0A916JI31"/>
<dbReference type="RefSeq" id="WP_215242302.1">
    <property type="nucleotide sequence ID" value="NZ_CAJRAF010000004.1"/>
</dbReference>
<organism evidence="2 3">
    <name type="scientific">Dyadobacter helix</name>
    <dbReference type="NCBI Taxonomy" id="2822344"/>
    <lineage>
        <taxon>Bacteria</taxon>
        <taxon>Pseudomonadati</taxon>
        <taxon>Bacteroidota</taxon>
        <taxon>Cytophagia</taxon>
        <taxon>Cytophagales</taxon>
        <taxon>Spirosomataceae</taxon>
        <taxon>Dyadobacter</taxon>
    </lineage>
</organism>
<reference evidence="2" key="1">
    <citation type="submission" date="2021-04" db="EMBL/GenBank/DDBJ databases">
        <authorList>
            <person name="Rodrigo-Torres L."/>
            <person name="Arahal R. D."/>
            <person name="Lucena T."/>
        </authorList>
    </citation>
    <scope>NUCLEOTIDE SEQUENCE</scope>
    <source>
        <strain evidence="2">CECT 9275</strain>
    </source>
</reference>
<name>A0A916JI31_9BACT</name>
<evidence type="ECO:0000313" key="2">
    <source>
        <dbReference type="EMBL" id="CAG5018412.1"/>
    </source>
</evidence>
<dbReference type="Proteomes" id="UP000680038">
    <property type="component" value="Unassembled WGS sequence"/>
</dbReference>
<accession>A0A916JI31</accession>
<feature type="signal peptide" evidence="1">
    <location>
        <begin position="1"/>
        <end position="24"/>
    </location>
</feature>
<gene>
    <name evidence="2" type="ORF">DYBT9275_05996</name>
</gene>
<evidence type="ECO:0000313" key="3">
    <source>
        <dbReference type="Proteomes" id="UP000680038"/>
    </source>
</evidence>
<feature type="chain" id="PRO_5037104614" description="DUF4906 domain-containing protein" evidence="1">
    <location>
        <begin position="25"/>
        <end position="164"/>
    </location>
</feature>
<keyword evidence="1" id="KW-0732">Signal</keyword>
<dbReference type="PROSITE" id="PS51257">
    <property type="entry name" value="PROKAR_LIPOPROTEIN"/>
    <property type="match status" value="1"/>
</dbReference>